<dbReference type="AlphaFoldDB" id="A9KCM9"/>
<dbReference type="RefSeq" id="WP_005771070.1">
    <property type="nucleotide sequence ID" value="NC_009727.1"/>
</dbReference>
<name>A9KCM9_COXBN</name>
<dbReference type="GO" id="GO:0006351">
    <property type="term" value="P:DNA-templated transcription"/>
    <property type="evidence" value="ECO:0007669"/>
    <property type="project" value="TreeGrafter"/>
</dbReference>
<dbReference type="Proteomes" id="UP000008555">
    <property type="component" value="Chromosome"/>
</dbReference>
<evidence type="ECO:0000313" key="4">
    <source>
        <dbReference type="Proteomes" id="UP000008555"/>
    </source>
</evidence>
<dbReference type="SUPFAM" id="SSF82657">
    <property type="entry name" value="BolA-like"/>
    <property type="match status" value="1"/>
</dbReference>
<dbReference type="Pfam" id="PF01722">
    <property type="entry name" value="BolA"/>
    <property type="match status" value="1"/>
</dbReference>
<dbReference type="PANTHER" id="PTHR46229:SF2">
    <property type="entry name" value="BOLA-LIKE PROTEIN 1"/>
    <property type="match status" value="1"/>
</dbReference>
<dbReference type="InterPro" id="IPR002634">
    <property type="entry name" value="BolA"/>
</dbReference>
<dbReference type="InterPro" id="IPR050961">
    <property type="entry name" value="BolA/IbaG_stress_morph_reg"/>
</dbReference>
<dbReference type="Gene3D" id="3.30.300.90">
    <property type="entry name" value="BolA-like"/>
    <property type="match status" value="1"/>
</dbReference>
<dbReference type="PIRSF" id="PIRSF003113">
    <property type="entry name" value="BolA"/>
    <property type="match status" value="1"/>
</dbReference>
<reference evidence="3 4" key="1">
    <citation type="journal article" date="2009" name="Infect. Immun.">
        <title>Comparative genomics reveal extensive transposon-mediated genomic plasticity and diversity among potential effector proteins within the genus Coxiella.</title>
        <authorList>
            <person name="Beare P.A."/>
            <person name="Unsworth N."/>
            <person name="Andoh M."/>
            <person name="Voth D.E."/>
            <person name="Omsland A."/>
            <person name="Gilk S.D."/>
            <person name="Williams K.P."/>
            <person name="Sobral B.W."/>
            <person name="Kupko J.J.III."/>
            <person name="Porcella S.F."/>
            <person name="Samuel J.E."/>
            <person name="Heinzen R.A."/>
        </authorList>
    </citation>
    <scope>NUCLEOTIDE SEQUENCE [LARGE SCALE GENOMIC DNA]</scope>
    <source>
        <strain evidence="3 4">Dugway 5J108-111</strain>
    </source>
</reference>
<dbReference type="InterPro" id="IPR036065">
    <property type="entry name" value="BolA-like_sf"/>
</dbReference>
<evidence type="ECO:0000256" key="2">
    <source>
        <dbReference type="RuleBase" id="RU003860"/>
    </source>
</evidence>
<evidence type="ECO:0000256" key="1">
    <source>
        <dbReference type="ARBA" id="ARBA00005578"/>
    </source>
</evidence>
<dbReference type="HOGENOM" id="CLU_109462_4_1_6"/>
<gene>
    <name evidence="3" type="primary">bolA.1</name>
    <name evidence="3" type="ordered locus">CBUD_1481</name>
</gene>
<dbReference type="GO" id="GO:0005829">
    <property type="term" value="C:cytosol"/>
    <property type="evidence" value="ECO:0007669"/>
    <property type="project" value="TreeGrafter"/>
</dbReference>
<dbReference type="KEGG" id="cbd:CBUD_1481"/>
<sequence>MVTTHDIKQWIETGLSESRVISAEGDGHHFEAVVLCPTFEGQTALTRHRLVYNALGSHMQSDIHALSLKTYTPDEYERG</sequence>
<organism evidence="3 4">
    <name type="scientific">Coxiella burnetii (strain Dugway 5J108-111)</name>
    <dbReference type="NCBI Taxonomy" id="434922"/>
    <lineage>
        <taxon>Bacteria</taxon>
        <taxon>Pseudomonadati</taxon>
        <taxon>Pseudomonadota</taxon>
        <taxon>Gammaproteobacteria</taxon>
        <taxon>Legionellales</taxon>
        <taxon>Coxiellaceae</taxon>
        <taxon>Coxiella</taxon>
    </lineage>
</organism>
<dbReference type="EMBL" id="CP000733">
    <property type="protein sequence ID" value="ABS78393.1"/>
    <property type="molecule type" value="Genomic_DNA"/>
</dbReference>
<dbReference type="SMR" id="A9KCM9"/>
<protein>
    <submittedName>
        <fullName evidence="3">BolA</fullName>
    </submittedName>
</protein>
<accession>A9KCM9</accession>
<dbReference type="PANTHER" id="PTHR46229">
    <property type="entry name" value="BOLA TRANSCRIPTION REGULATOR"/>
    <property type="match status" value="1"/>
</dbReference>
<dbReference type="FunFam" id="3.30.300.90:FF:000005">
    <property type="entry name" value="BolA family transcriptional regulator"/>
    <property type="match status" value="1"/>
</dbReference>
<comment type="similarity">
    <text evidence="1 2">Belongs to the BolA/IbaG family.</text>
</comment>
<evidence type="ECO:0000313" key="3">
    <source>
        <dbReference type="EMBL" id="ABS78393.1"/>
    </source>
</evidence>
<proteinExistence type="inferred from homology"/>